<sequence>MDAIQELKILFAKRSGADIAIEINGFTGFRTTLLEELTDTEAKQLLEIHQPQKTVKQLQQEVREASEEILKKGWKSKVLVVAEATGIKDKDGFVRFNKWMLKSSIYKKHLNAYSLEELKELHKQLQGVKANNSKSAKKPLTKSWWREGLQNKNLN</sequence>
<reference evidence="2" key="1">
    <citation type="journal article" date="2019" name="Int. J. Syst. Evol. Microbiol.">
        <title>The Global Catalogue of Microorganisms (GCM) 10K type strain sequencing project: providing services to taxonomists for standard genome sequencing and annotation.</title>
        <authorList>
            <consortium name="The Broad Institute Genomics Platform"/>
            <consortium name="The Broad Institute Genome Sequencing Center for Infectious Disease"/>
            <person name="Wu L."/>
            <person name="Ma J."/>
        </authorList>
    </citation>
    <scope>NUCLEOTIDE SEQUENCE [LARGE SCALE GENOMIC DNA]</scope>
    <source>
        <strain evidence="2">JCM 18019</strain>
    </source>
</reference>
<keyword evidence="2" id="KW-1185">Reference proteome</keyword>
<proteinExistence type="predicted"/>
<dbReference type="EMBL" id="BAABHX010000005">
    <property type="protein sequence ID" value="GAA5096800.1"/>
    <property type="molecule type" value="Genomic_DNA"/>
</dbReference>
<dbReference type="RefSeq" id="WP_345206002.1">
    <property type="nucleotide sequence ID" value="NZ_BAABHX010000005.1"/>
</dbReference>
<protein>
    <submittedName>
        <fullName evidence="1">Uncharacterized protein</fullName>
    </submittedName>
</protein>
<comment type="caution">
    <text evidence="1">The sequence shown here is derived from an EMBL/GenBank/DDBJ whole genome shotgun (WGS) entry which is preliminary data.</text>
</comment>
<name>A0ABP9MKD2_9FLAO</name>
<evidence type="ECO:0000313" key="1">
    <source>
        <dbReference type="EMBL" id="GAA5096800.1"/>
    </source>
</evidence>
<gene>
    <name evidence="1" type="ORF">GCM10023210_31040</name>
</gene>
<dbReference type="Proteomes" id="UP001500353">
    <property type="component" value="Unassembled WGS sequence"/>
</dbReference>
<evidence type="ECO:0000313" key="2">
    <source>
        <dbReference type="Proteomes" id="UP001500353"/>
    </source>
</evidence>
<organism evidence="1 2">
    <name type="scientific">Chryseobacterium ginsengisoli</name>
    <dbReference type="NCBI Taxonomy" id="363853"/>
    <lineage>
        <taxon>Bacteria</taxon>
        <taxon>Pseudomonadati</taxon>
        <taxon>Bacteroidota</taxon>
        <taxon>Flavobacteriia</taxon>
        <taxon>Flavobacteriales</taxon>
        <taxon>Weeksellaceae</taxon>
        <taxon>Chryseobacterium group</taxon>
        <taxon>Chryseobacterium</taxon>
    </lineage>
</organism>
<accession>A0ABP9MKD2</accession>